<comment type="caution">
    <text evidence="2">The sequence shown here is derived from an EMBL/GenBank/DDBJ whole genome shotgun (WGS) entry which is preliminary data.</text>
</comment>
<dbReference type="PROSITE" id="PS50234">
    <property type="entry name" value="VWFA"/>
    <property type="match status" value="1"/>
</dbReference>
<dbReference type="Gene3D" id="3.40.50.410">
    <property type="entry name" value="von Willebrand factor, type A domain"/>
    <property type="match status" value="1"/>
</dbReference>
<dbReference type="InterPro" id="IPR002035">
    <property type="entry name" value="VWF_A"/>
</dbReference>
<proteinExistence type="predicted"/>
<evidence type="ECO:0000313" key="3">
    <source>
        <dbReference type="Proteomes" id="UP000663879"/>
    </source>
</evidence>
<dbReference type="EMBL" id="CAJNOC010000584">
    <property type="protein sequence ID" value="CAF0779699.1"/>
    <property type="molecule type" value="Genomic_DNA"/>
</dbReference>
<gene>
    <name evidence="2" type="ORF">OXX778_LOCUS5392</name>
</gene>
<dbReference type="OrthoDB" id="299997at2759"/>
<feature type="domain" description="VWFA" evidence="1">
    <location>
        <begin position="410"/>
        <end position="614"/>
    </location>
</feature>
<name>A0A813R810_9BILA</name>
<dbReference type="CDD" id="cd00198">
    <property type="entry name" value="vWFA"/>
    <property type="match status" value="1"/>
</dbReference>
<dbReference type="Pfam" id="PF00092">
    <property type="entry name" value="VWA"/>
    <property type="match status" value="1"/>
</dbReference>
<reference evidence="2" key="1">
    <citation type="submission" date="2021-02" db="EMBL/GenBank/DDBJ databases">
        <authorList>
            <person name="Nowell W R."/>
        </authorList>
    </citation>
    <scope>NUCLEOTIDE SEQUENCE</scope>
    <source>
        <strain evidence="2">Ploen Becks lab</strain>
    </source>
</reference>
<accession>A0A813R810</accession>
<organism evidence="2 3">
    <name type="scientific">Brachionus calyciflorus</name>
    <dbReference type="NCBI Taxonomy" id="104777"/>
    <lineage>
        <taxon>Eukaryota</taxon>
        <taxon>Metazoa</taxon>
        <taxon>Spiralia</taxon>
        <taxon>Gnathifera</taxon>
        <taxon>Rotifera</taxon>
        <taxon>Eurotatoria</taxon>
        <taxon>Monogononta</taxon>
        <taxon>Pseudotrocha</taxon>
        <taxon>Ploima</taxon>
        <taxon>Brachionidae</taxon>
        <taxon>Brachionus</taxon>
    </lineage>
</organism>
<dbReference type="AlphaFoldDB" id="A0A813R810"/>
<sequence length="974" mass="112291">MFFSSKRDSNDFCDFKSFEDLGTYLDSIKKTKFYEKITTENRILIEEIDKIINDSEIIEKIQNILKLRQVKRSFILNLIGEKINEITNINNSLIGDSVLEFPRSFRIFDENKNSYLITQTNSKYDSSKSVEKTLSNDSSLLTKSSDKITQSEEEFFNYQNEMLNELKKNLNSLDLKDNFKEFFTSLEEEILNDYDNHKKIIFTASVYLLRIAAAVLEFYLSNISNEISSSNSESNAIFKSENKDSSEKIVNLRSISTNVTSQLVSNFKPEKSIEELQCEKKELKKSVFSEKIAFSGRSSTNVPEFETNIISIRINDIFNSKAEKELNFDKRYICKKCHVLFYINDCDLKDKNFLICKFCSYDNHELSNSFNNFDLSLFKALDTDLEIKKNIQKTTNICTSDLSQSQQTKIFILCIDISGSMSGSRIDIVKKACLSALDELYTTKPDYKLALITFESHSLYYGDGSLIESITKTLQDLDDFKVKEEFRNKFNNLRPIRESYKDLKKKINDINSGGGTKIIKALVQSVLLASTGINSEILLCTDGEADDRSLDSYQKIANFCTTDSSCIKINIITFPDSCELITLGVLANVTGGNLEKLSNSDEFKLKFQDIVKNFNATLKIDSVELTIIAHDDVQIEGANNNFKKINTRSNEEEILVKFSPKDFESNEFFFQFQIETSDSIRVIRKKFSKDINPNEKLIFAYSIRKLSKLACENMSEAKEFSKKFSNYIHKSTYDSENALNIIEEVDKHDVKIGKIEDNLAKFFYNNQKITSGSLDLVQKRIITLRNDLLDKFQNDLGFVKFKEKIEKKFQVLNLNNFRVEQKINVFKILVTFKIIEKALNLINFDSNNLKGMIQDDENEISFENVFSISKEKMDCIFSLNLDKFENYMNNENVKETNIFEQSYYSNLINNFIGSFNGFCIGESKYLEILKIKLLEFSIEFGKYETSKFNNSSTTKKEEVSVNSTIVLLPTKKKC</sequence>
<dbReference type="InterPro" id="IPR036465">
    <property type="entry name" value="vWFA_dom_sf"/>
</dbReference>
<dbReference type="Proteomes" id="UP000663879">
    <property type="component" value="Unassembled WGS sequence"/>
</dbReference>
<keyword evidence="3" id="KW-1185">Reference proteome</keyword>
<dbReference type="SUPFAM" id="SSF53300">
    <property type="entry name" value="vWA-like"/>
    <property type="match status" value="1"/>
</dbReference>
<dbReference type="SMART" id="SM00327">
    <property type="entry name" value="VWA"/>
    <property type="match status" value="1"/>
</dbReference>
<evidence type="ECO:0000259" key="1">
    <source>
        <dbReference type="PROSITE" id="PS50234"/>
    </source>
</evidence>
<evidence type="ECO:0000313" key="2">
    <source>
        <dbReference type="EMBL" id="CAF0779699.1"/>
    </source>
</evidence>
<protein>
    <recommendedName>
        <fullName evidence="1">VWFA domain-containing protein</fullName>
    </recommendedName>
</protein>